<dbReference type="EC" id="1.15.1.1" evidence="2 7"/>
<dbReference type="Pfam" id="PF00081">
    <property type="entry name" value="Sod_Fe_N"/>
    <property type="match status" value="1"/>
</dbReference>
<evidence type="ECO:0000313" key="10">
    <source>
        <dbReference type="EMBL" id="QPQ55807.1"/>
    </source>
</evidence>
<keyword evidence="4 7" id="KW-0560">Oxidoreductase</keyword>
<evidence type="ECO:0000256" key="4">
    <source>
        <dbReference type="ARBA" id="ARBA00023002"/>
    </source>
</evidence>
<dbReference type="PRINTS" id="PR01703">
    <property type="entry name" value="MNSODISMTASE"/>
</dbReference>
<keyword evidence="3 6" id="KW-0479">Metal-binding</keyword>
<evidence type="ECO:0000256" key="7">
    <source>
        <dbReference type="RuleBase" id="RU000414"/>
    </source>
</evidence>
<dbReference type="InterPro" id="IPR019833">
    <property type="entry name" value="Mn/Fe_SOD_BS"/>
</dbReference>
<dbReference type="InterPro" id="IPR019832">
    <property type="entry name" value="Mn/Fe_SOD_C"/>
</dbReference>
<keyword evidence="5" id="KW-0408">Iron</keyword>
<feature type="binding site" evidence="6">
    <location>
        <position position="78"/>
    </location>
    <ligand>
        <name>Mn(2+)</name>
        <dbReference type="ChEBI" id="CHEBI:29035"/>
    </ligand>
</feature>
<organism evidence="10 11">
    <name type="scientific">Allosphingosinicella flava</name>
    <dbReference type="NCBI Taxonomy" id="2771430"/>
    <lineage>
        <taxon>Bacteria</taxon>
        <taxon>Pseudomonadati</taxon>
        <taxon>Pseudomonadota</taxon>
        <taxon>Alphaproteobacteria</taxon>
        <taxon>Sphingomonadales</taxon>
        <taxon>Sphingomonadaceae</taxon>
        <taxon>Allosphingosinicella</taxon>
    </lineage>
</organism>
<keyword evidence="11" id="KW-1185">Reference proteome</keyword>
<feature type="domain" description="Manganese/iron superoxide dismutase C-terminal" evidence="9">
    <location>
        <begin position="93"/>
        <end position="195"/>
    </location>
</feature>
<evidence type="ECO:0000259" key="8">
    <source>
        <dbReference type="Pfam" id="PF00081"/>
    </source>
</evidence>
<dbReference type="PANTHER" id="PTHR42769">
    <property type="entry name" value="SUPEROXIDE DISMUTASE"/>
    <property type="match status" value="1"/>
</dbReference>
<feature type="binding site" evidence="6">
    <location>
        <position position="161"/>
    </location>
    <ligand>
        <name>Mn(2+)</name>
        <dbReference type="ChEBI" id="CHEBI:29035"/>
    </ligand>
</feature>
<dbReference type="SUPFAM" id="SSF46609">
    <property type="entry name" value="Fe,Mn superoxide dismutase (SOD), N-terminal domain"/>
    <property type="match status" value="1"/>
</dbReference>
<feature type="binding site" evidence="6">
    <location>
        <position position="165"/>
    </location>
    <ligand>
        <name>Mn(2+)</name>
        <dbReference type="ChEBI" id="CHEBI:29035"/>
    </ligand>
</feature>
<dbReference type="GO" id="GO:0004784">
    <property type="term" value="F:superoxide dismutase activity"/>
    <property type="evidence" value="ECO:0007669"/>
    <property type="project" value="UniProtKB-EC"/>
</dbReference>
<protein>
    <recommendedName>
        <fullName evidence="2 7">Superoxide dismutase</fullName>
        <ecNumber evidence="2 7">1.15.1.1</ecNumber>
    </recommendedName>
</protein>
<evidence type="ECO:0000256" key="6">
    <source>
        <dbReference type="PIRSR" id="PIRSR000349-1"/>
    </source>
</evidence>
<reference evidence="10" key="1">
    <citation type="submission" date="2020-11" db="EMBL/GenBank/DDBJ databases">
        <title>Genome seq and assembly of Sphingosinicella sp.</title>
        <authorList>
            <person name="Chhetri G."/>
        </authorList>
    </citation>
    <scope>NUCLEOTIDE SEQUENCE [LARGE SCALE GENOMIC DNA]</scope>
    <source>
        <strain evidence="10">UDD2</strain>
    </source>
</reference>
<dbReference type="InterPro" id="IPR019831">
    <property type="entry name" value="Mn/Fe_SOD_N"/>
</dbReference>
<dbReference type="GO" id="GO:0046872">
    <property type="term" value="F:metal ion binding"/>
    <property type="evidence" value="ECO:0007669"/>
    <property type="project" value="UniProtKB-KW"/>
</dbReference>
<dbReference type="AlphaFoldDB" id="A0A7T2LN44"/>
<comment type="catalytic activity">
    <reaction evidence="7">
        <text>2 superoxide + 2 H(+) = H2O2 + O2</text>
        <dbReference type="Rhea" id="RHEA:20696"/>
        <dbReference type="ChEBI" id="CHEBI:15378"/>
        <dbReference type="ChEBI" id="CHEBI:15379"/>
        <dbReference type="ChEBI" id="CHEBI:16240"/>
        <dbReference type="ChEBI" id="CHEBI:18421"/>
        <dbReference type="EC" id="1.15.1.1"/>
    </reaction>
</comment>
<evidence type="ECO:0000313" key="11">
    <source>
        <dbReference type="Proteomes" id="UP000594873"/>
    </source>
</evidence>
<evidence type="ECO:0000256" key="3">
    <source>
        <dbReference type="ARBA" id="ARBA00022723"/>
    </source>
</evidence>
<gene>
    <name evidence="10" type="ORF">IC614_04255</name>
</gene>
<comment type="function">
    <text evidence="7">Destroys radicals which are normally produced within the cells and which are toxic to biological systems.</text>
</comment>
<dbReference type="RefSeq" id="WP_200972616.1">
    <property type="nucleotide sequence ID" value="NZ_CP065592.1"/>
</dbReference>
<evidence type="ECO:0000256" key="2">
    <source>
        <dbReference type="ARBA" id="ARBA00012682"/>
    </source>
</evidence>
<accession>A0A7T2LN44</accession>
<proteinExistence type="inferred from homology"/>
<dbReference type="SUPFAM" id="SSF54719">
    <property type="entry name" value="Fe,Mn superoxide dismutase (SOD), C-terminal domain"/>
    <property type="match status" value="1"/>
</dbReference>
<dbReference type="PIRSF" id="PIRSF000349">
    <property type="entry name" value="SODismutase"/>
    <property type="match status" value="1"/>
</dbReference>
<evidence type="ECO:0000259" key="9">
    <source>
        <dbReference type="Pfam" id="PF02777"/>
    </source>
</evidence>
<dbReference type="KEGG" id="sflv:IC614_04255"/>
<dbReference type="PROSITE" id="PS00088">
    <property type="entry name" value="SOD_MN"/>
    <property type="match status" value="1"/>
</dbReference>
<dbReference type="Proteomes" id="UP000594873">
    <property type="component" value="Chromosome"/>
</dbReference>
<dbReference type="FunFam" id="1.10.287.990:FF:000002">
    <property type="entry name" value="Superoxide dismutase"/>
    <property type="match status" value="1"/>
</dbReference>
<dbReference type="Gene3D" id="1.10.287.990">
    <property type="entry name" value="Fe,Mn superoxide dismutase (SOD) domain"/>
    <property type="match status" value="1"/>
</dbReference>
<comment type="similarity">
    <text evidence="1 7">Belongs to the iron/manganese superoxide dismutase family.</text>
</comment>
<dbReference type="EMBL" id="CP065592">
    <property type="protein sequence ID" value="QPQ55807.1"/>
    <property type="molecule type" value="Genomic_DNA"/>
</dbReference>
<evidence type="ECO:0000256" key="1">
    <source>
        <dbReference type="ARBA" id="ARBA00008714"/>
    </source>
</evidence>
<feature type="domain" description="Manganese/iron superoxide dismutase N-terminal" evidence="8">
    <location>
        <begin position="3"/>
        <end position="86"/>
    </location>
</feature>
<dbReference type="Gene3D" id="3.55.40.20">
    <property type="entry name" value="Iron/manganese superoxide dismutase, C-terminal domain"/>
    <property type="match status" value="1"/>
</dbReference>
<feature type="binding site" evidence="6">
    <location>
        <position position="27"/>
    </location>
    <ligand>
        <name>Mn(2+)</name>
        <dbReference type="ChEBI" id="CHEBI:29035"/>
    </ligand>
</feature>
<name>A0A7T2LN44_9SPHN</name>
<dbReference type="InterPro" id="IPR036314">
    <property type="entry name" value="SOD_C_sf"/>
</dbReference>
<dbReference type="Pfam" id="PF02777">
    <property type="entry name" value="Sod_Fe_C"/>
    <property type="match status" value="1"/>
</dbReference>
<dbReference type="InterPro" id="IPR001189">
    <property type="entry name" value="Mn/Fe_SOD"/>
</dbReference>
<dbReference type="PANTHER" id="PTHR42769:SF3">
    <property type="entry name" value="SUPEROXIDE DISMUTASE [FE] 2, CHLOROPLASTIC"/>
    <property type="match status" value="1"/>
</dbReference>
<dbReference type="InterPro" id="IPR036324">
    <property type="entry name" value="Mn/Fe_SOD_N_sf"/>
</dbReference>
<evidence type="ECO:0000256" key="5">
    <source>
        <dbReference type="ARBA" id="ARBA00023004"/>
    </source>
</evidence>
<sequence length="208" mass="23235">MAFTLPDLPFAKDALGDYMSAETLDYHHGKHHKAYVDKTNGMLGEKGLEGASLIEVIKAAKERGDKGLFNNSAQIWNHSFYWNCLAPAQGQKPAGKLADMVSAEFGSTENLIAKLKEEAVGHFSNGWAWLILDRDKLKITSLHDADSPVVYEGMKPLLTLDVWEHAYYIDYRNARPDFAEKVLSNIVNWDFVAQNLDGEGFSRADQEG</sequence>